<reference evidence="7 8" key="1">
    <citation type="journal article" date="2011" name="PLoS ONE">
        <title>Core proteome of the minimal cell: comparative proteomics of three mollicute species.</title>
        <authorList>
            <person name="Fisunov G.Y."/>
            <person name="Alexeev D.G."/>
            <person name="Bazaleev N.A."/>
            <person name="Ladygina V.G."/>
            <person name="Galyamina M.A."/>
            <person name="Kondratov I.G."/>
            <person name="Zhukova N.A."/>
            <person name="Serebryakova M.V."/>
            <person name="Demina I.A."/>
            <person name="Govorun V.M."/>
        </authorList>
    </citation>
    <scope>NUCLEOTIDE SEQUENCE [LARGE SCALE GENOMIC DNA]</scope>
    <source>
        <strain evidence="7 8">S6</strain>
    </source>
</reference>
<dbReference type="InterPro" id="IPR001207">
    <property type="entry name" value="Transposase_mutator"/>
</dbReference>
<protein>
    <recommendedName>
        <fullName evidence="6">Mutator family transposase</fullName>
    </recommendedName>
</protein>
<dbReference type="GO" id="GO:0003677">
    <property type="term" value="F:DNA binding"/>
    <property type="evidence" value="ECO:0007669"/>
    <property type="project" value="UniProtKB-UniRule"/>
</dbReference>
<name>A0A0F6CLT7_MYCGL</name>
<dbReference type="KEGG" id="mgz:GCW_90538"/>
<evidence type="ECO:0000256" key="6">
    <source>
        <dbReference type="RuleBase" id="RU365089"/>
    </source>
</evidence>
<comment type="similarity">
    <text evidence="2 6">Belongs to the transposase mutator family.</text>
</comment>
<evidence type="ECO:0000256" key="2">
    <source>
        <dbReference type="ARBA" id="ARBA00010961"/>
    </source>
</evidence>
<sequence length="108" mass="12624">MYRLKVSSSVISNRIQTVQEEIRDWREKPLENNYPIIMIDGKVFKIKTEESRRPKYVNKTLYVVVGINADDQKELIALYVSNTESATEWMNILDNLKERGLSETCIIV</sequence>
<evidence type="ECO:0000313" key="8">
    <source>
        <dbReference type="Proteomes" id="UP000018735"/>
    </source>
</evidence>
<dbReference type="AlphaFoldDB" id="A0A0F6CLT7"/>
<keyword evidence="6" id="KW-0814">Transposable element</keyword>
<gene>
    <name evidence="7" type="ORF">GCW_90538</name>
</gene>
<proteinExistence type="inferred from homology"/>
<evidence type="ECO:0000256" key="1">
    <source>
        <dbReference type="ARBA" id="ARBA00002190"/>
    </source>
</evidence>
<comment type="function">
    <text evidence="1 6">Required for the transposition of the insertion element.</text>
</comment>
<evidence type="ECO:0000256" key="3">
    <source>
        <dbReference type="ARBA" id="ARBA00022578"/>
    </source>
</evidence>
<evidence type="ECO:0000313" key="7">
    <source>
        <dbReference type="EMBL" id="AHV85389.1"/>
    </source>
</evidence>
<dbReference type="GO" id="GO:0004803">
    <property type="term" value="F:transposase activity"/>
    <property type="evidence" value="ECO:0007669"/>
    <property type="project" value="UniProtKB-UniRule"/>
</dbReference>
<dbReference type="Proteomes" id="UP000018735">
    <property type="component" value="Chromosome"/>
</dbReference>
<evidence type="ECO:0000256" key="5">
    <source>
        <dbReference type="ARBA" id="ARBA00023172"/>
    </source>
</evidence>
<organism evidence="7 8">
    <name type="scientific">Mycoplasmoides gallisepticum S6</name>
    <dbReference type="NCBI Taxonomy" id="1006581"/>
    <lineage>
        <taxon>Bacteria</taxon>
        <taxon>Bacillati</taxon>
        <taxon>Mycoplasmatota</taxon>
        <taxon>Mycoplasmoidales</taxon>
        <taxon>Mycoplasmoidaceae</taxon>
        <taxon>Mycoplasmoides</taxon>
    </lineage>
</organism>
<dbReference type="GO" id="GO:0006313">
    <property type="term" value="P:DNA transposition"/>
    <property type="evidence" value="ECO:0007669"/>
    <property type="project" value="UniProtKB-UniRule"/>
</dbReference>
<dbReference type="EMBL" id="CP006916">
    <property type="protein sequence ID" value="AHV85389.1"/>
    <property type="molecule type" value="Genomic_DNA"/>
</dbReference>
<keyword evidence="5 6" id="KW-0233">DNA recombination</keyword>
<dbReference type="Pfam" id="PF00872">
    <property type="entry name" value="Transposase_mut"/>
    <property type="match status" value="1"/>
</dbReference>
<keyword evidence="3 6" id="KW-0815">Transposition</keyword>
<dbReference type="eggNOG" id="COG3328">
    <property type="taxonomic scope" value="Bacteria"/>
</dbReference>
<accession>A0A0F6CLT7</accession>
<dbReference type="HOGENOM" id="CLU_2194010_0_0_14"/>
<evidence type="ECO:0000256" key="4">
    <source>
        <dbReference type="ARBA" id="ARBA00023125"/>
    </source>
</evidence>
<dbReference type="PANTHER" id="PTHR33217:SF8">
    <property type="entry name" value="MUTATOR FAMILY TRANSPOSASE"/>
    <property type="match status" value="1"/>
</dbReference>
<dbReference type="PANTHER" id="PTHR33217">
    <property type="entry name" value="TRANSPOSASE FOR INSERTION SEQUENCE ELEMENT IS1081"/>
    <property type="match status" value="1"/>
</dbReference>
<keyword evidence="4 6" id="KW-0238">DNA-binding</keyword>